<dbReference type="EMBL" id="JAGIXG020000016">
    <property type="protein sequence ID" value="KAI6782047.1"/>
    <property type="molecule type" value="Genomic_DNA"/>
</dbReference>
<dbReference type="Proteomes" id="UP001055219">
    <property type="component" value="Unassembled WGS sequence"/>
</dbReference>
<protein>
    <submittedName>
        <fullName evidence="2">Uncharacterized protein</fullName>
    </submittedName>
</protein>
<gene>
    <name evidence="2" type="ORF">J7T54_003466</name>
</gene>
<keyword evidence="3" id="KW-1185">Reference proteome</keyword>
<organism evidence="2 3">
    <name type="scientific">Emericellopsis cladophorae</name>
    <dbReference type="NCBI Taxonomy" id="2686198"/>
    <lineage>
        <taxon>Eukaryota</taxon>
        <taxon>Fungi</taxon>
        <taxon>Dikarya</taxon>
        <taxon>Ascomycota</taxon>
        <taxon>Pezizomycotina</taxon>
        <taxon>Sordariomycetes</taxon>
        <taxon>Hypocreomycetidae</taxon>
        <taxon>Hypocreales</taxon>
        <taxon>Bionectriaceae</taxon>
        <taxon>Emericellopsis</taxon>
    </lineage>
</organism>
<dbReference type="RefSeq" id="XP_051362903.1">
    <property type="nucleotide sequence ID" value="XM_051505739.1"/>
</dbReference>
<reference evidence="2" key="2">
    <citation type="submission" date="2022-07" db="EMBL/GenBank/DDBJ databases">
        <authorList>
            <person name="Goncalves M.F.M."/>
            <person name="Hilario S."/>
            <person name="Van De Peer Y."/>
            <person name="Esteves A.C."/>
            <person name="Alves A."/>
        </authorList>
    </citation>
    <scope>NUCLEOTIDE SEQUENCE</scope>
    <source>
        <strain evidence="2">MUM 19.33</strain>
    </source>
</reference>
<proteinExistence type="predicted"/>
<comment type="caution">
    <text evidence="2">The sequence shown here is derived from an EMBL/GenBank/DDBJ whole genome shotgun (WGS) entry which is preliminary data.</text>
</comment>
<evidence type="ECO:0000256" key="1">
    <source>
        <dbReference type="SAM" id="MobiDB-lite"/>
    </source>
</evidence>
<dbReference type="GeneID" id="75829967"/>
<sequence length="78" mass="8404">MHATRILAPRPISPTQQHALVNAGTPTTELLNSLASKLDLSATRRPSTPQQGDYVVPAPPPPSPIGFRAEHWPAGVRY</sequence>
<dbReference type="AlphaFoldDB" id="A0A9Q0BE42"/>
<evidence type="ECO:0000313" key="3">
    <source>
        <dbReference type="Proteomes" id="UP001055219"/>
    </source>
</evidence>
<evidence type="ECO:0000313" key="2">
    <source>
        <dbReference type="EMBL" id="KAI6782047.1"/>
    </source>
</evidence>
<accession>A0A9Q0BE42</accession>
<feature type="region of interest" description="Disordered" evidence="1">
    <location>
        <begin position="41"/>
        <end position="78"/>
    </location>
</feature>
<name>A0A9Q0BE42_9HYPO</name>
<reference evidence="2" key="1">
    <citation type="journal article" date="2021" name="J Fungi (Basel)">
        <title>Genomic and Metabolomic Analyses of the Marine Fungus Emericellopsis cladophorae: Insights into Saltwater Adaptability Mechanisms and Its Biosynthetic Potential.</title>
        <authorList>
            <person name="Goncalves M.F.M."/>
            <person name="Hilario S."/>
            <person name="Van de Peer Y."/>
            <person name="Esteves A.C."/>
            <person name="Alves A."/>
        </authorList>
    </citation>
    <scope>NUCLEOTIDE SEQUENCE</scope>
    <source>
        <strain evidence="2">MUM 19.33</strain>
    </source>
</reference>